<accession>A0ACB9GE33</accession>
<dbReference type="Proteomes" id="UP001055811">
    <property type="component" value="Linkage Group LG02"/>
</dbReference>
<keyword evidence="2" id="KW-1185">Reference proteome</keyword>
<gene>
    <name evidence="1" type="ORF">L2E82_11364</name>
</gene>
<evidence type="ECO:0000313" key="2">
    <source>
        <dbReference type="Proteomes" id="UP001055811"/>
    </source>
</evidence>
<dbReference type="EMBL" id="CM042010">
    <property type="protein sequence ID" value="KAI3781351.1"/>
    <property type="molecule type" value="Genomic_DNA"/>
</dbReference>
<comment type="caution">
    <text evidence="1">The sequence shown here is derived from an EMBL/GenBank/DDBJ whole genome shotgun (WGS) entry which is preliminary data.</text>
</comment>
<name>A0ACB9GE33_CICIN</name>
<evidence type="ECO:0000313" key="1">
    <source>
        <dbReference type="EMBL" id="KAI3781351.1"/>
    </source>
</evidence>
<reference evidence="2" key="1">
    <citation type="journal article" date="2022" name="Mol. Ecol. Resour.">
        <title>The genomes of chicory, endive, great burdock and yacon provide insights into Asteraceae palaeo-polyploidization history and plant inulin production.</title>
        <authorList>
            <person name="Fan W."/>
            <person name="Wang S."/>
            <person name="Wang H."/>
            <person name="Wang A."/>
            <person name="Jiang F."/>
            <person name="Liu H."/>
            <person name="Zhao H."/>
            <person name="Xu D."/>
            <person name="Zhang Y."/>
        </authorList>
    </citation>
    <scope>NUCLEOTIDE SEQUENCE [LARGE SCALE GENOMIC DNA]</scope>
    <source>
        <strain evidence="2">cv. Punajuju</strain>
    </source>
</reference>
<sequence length="200" mass="22877">MLQWYAVRVCGKQSGNAPYRFNLDILKMYVVISQCRRLSCPSPRKLERQSRSDCEQLNTRIVFENSSIPFIDRDPELFSILLSLLRTGNLPSKAKSFEIQDIVFEAKFYGVEDLLIKSTTLTQFTAIDSLLASSPNVVAAGATDFSSPNFCKHLIPGKDHRRTKNRFKGCRSLIRIRDEDDEVFRACYVPIQRVSKLVAY</sequence>
<protein>
    <submittedName>
        <fullName evidence="1">Uncharacterized protein</fullName>
    </submittedName>
</protein>
<reference evidence="1 2" key="2">
    <citation type="journal article" date="2022" name="Mol. Ecol. Resour.">
        <title>The genomes of chicory, endive, great burdock and yacon provide insights into Asteraceae paleo-polyploidization history and plant inulin production.</title>
        <authorList>
            <person name="Fan W."/>
            <person name="Wang S."/>
            <person name="Wang H."/>
            <person name="Wang A."/>
            <person name="Jiang F."/>
            <person name="Liu H."/>
            <person name="Zhao H."/>
            <person name="Xu D."/>
            <person name="Zhang Y."/>
        </authorList>
    </citation>
    <scope>NUCLEOTIDE SEQUENCE [LARGE SCALE GENOMIC DNA]</scope>
    <source>
        <strain evidence="2">cv. Punajuju</strain>
        <tissue evidence="1">Leaves</tissue>
    </source>
</reference>
<organism evidence="1 2">
    <name type="scientific">Cichorium intybus</name>
    <name type="common">Chicory</name>
    <dbReference type="NCBI Taxonomy" id="13427"/>
    <lineage>
        <taxon>Eukaryota</taxon>
        <taxon>Viridiplantae</taxon>
        <taxon>Streptophyta</taxon>
        <taxon>Embryophyta</taxon>
        <taxon>Tracheophyta</taxon>
        <taxon>Spermatophyta</taxon>
        <taxon>Magnoliopsida</taxon>
        <taxon>eudicotyledons</taxon>
        <taxon>Gunneridae</taxon>
        <taxon>Pentapetalae</taxon>
        <taxon>asterids</taxon>
        <taxon>campanulids</taxon>
        <taxon>Asterales</taxon>
        <taxon>Asteraceae</taxon>
        <taxon>Cichorioideae</taxon>
        <taxon>Cichorieae</taxon>
        <taxon>Cichoriinae</taxon>
        <taxon>Cichorium</taxon>
    </lineage>
</organism>
<proteinExistence type="predicted"/>